<name>A0A387BYI7_9MICO</name>
<dbReference type="RefSeq" id="WP_120788943.1">
    <property type="nucleotide sequence ID" value="NZ_CP032624.1"/>
</dbReference>
<dbReference type="Proteomes" id="UP000275069">
    <property type="component" value="Chromosome"/>
</dbReference>
<reference evidence="1 2" key="1">
    <citation type="submission" date="2018-09" db="EMBL/GenBank/DDBJ databases">
        <title>Genome sequencing of strain 2DFW10M-5.</title>
        <authorList>
            <person name="Heo J."/>
            <person name="Kim S.-J."/>
            <person name="Kwon S.-W."/>
        </authorList>
    </citation>
    <scope>NUCLEOTIDE SEQUENCE [LARGE SCALE GENOMIC DNA]</scope>
    <source>
        <strain evidence="1 2">2DFW10M-5</strain>
    </source>
</reference>
<sequence length="196" mass="22625">MTARTDLDAFGDEDGTLAPGISEFYVEWHGGFIVDDSPATLVERLTEKHAFRSLRFSASWSPEAQRIALRSWFTDWRVLEWRRRSLFHWLRSGHTRDELDRLPADVRKIVTGRYPRAWIRPSVPWSRDWPLLVATQENLTRLEGDFGSFDGRTDGASIPVIELRSSQPTTWLRSLRYVTDGLGEVGILIDDERVPL</sequence>
<dbReference type="KEGG" id="gry:D7I44_07600"/>
<evidence type="ECO:0000313" key="1">
    <source>
        <dbReference type="EMBL" id="AYG03411.1"/>
    </source>
</evidence>
<dbReference type="OrthoDB" id="1413770at2"/>
<gene>
    <name evidence="1" type="ORF">D7I44_07600</name>
</gene>
<evidence type="ECO:0000313" key="2">
    <source>
        <dbReference type="Proteomes" id="UP000275069"/>
    </source>
</evidence>
<dbReference type="AlphaFoldDB" id="A0A387BYI7"/>
<accession>A0A387BYI7</accession>
<dbReference type="EMBL" id="CP032624">
    <property type="protein sequence ID" value="AYG03411.1"/>
    <property type="molecule type" value="Genomic_DNA"/>
</dbReference>
<keyword evidence="2" id="KW-1185">Reference proteome</keyword>
<organism evidence="1 2">
    <name type="scientific">Gryllotalpicola protaetiae</name>
    <dbReference type="NCBI Taxonomy" id="2419771"/>
    <lineage>
        <taxon>Bacteria</taxon>
        <taxon>Bacillati</taxon>
        <taxon>Actinomycetota</taxon>
        <taxon>Actinomycetes</taxon>
        <taxon>Micrococcales</taxon>
        <taxon>Microbacteriaceae</taxon>
        <taxon>Gryllotalpicola</taxon>
    </lineage>
</organism>
<proteinExistence type="predicted"/>
<protein>
    <submittedName>
        <fullName evidence="1">Uncharacterized protein</fullName>
    </submittedName>
</protein>